<dbReference type="Gene3D" id="2.60.40.1850">
    <property type="match status" value="1"/>
</dbReference>
<sequence length="466" mass="51640">MQKWHKYLLVILTILFSVLLGVFNSVKHGEAATDENQLVVLKERASCATANPDDVNNLENVSYANRYYKPNVQIYGTEKTGYDVVVTTDTHEIVDQQPIKLASGNTHAERMLSVEDATMSYTLHVAKWSELNQPIVEMIKVDISQLYGKNGSKLPFEYHHEYEVRLVINNPKVTGKEAPFTDTTAPVTPSVPELVETKPTEKVPTKPNKTKTATLQVLHATKNELSVADEYYQSAVAIKPAKRGYEVTIKTKTPKMMGKQPIRLTKNNKHGERIISNQQHGKFNVMTYTLKVKSLNALKKPLTEEIHVKFNAPIIYNEVYTIRLAVDAKHYKTVVSSTVKQPKTVKSTAIDKSTNLPKTSSVIVSQSSSEQNPASVAVTAKKEKQSKSGKLAKNVKAKANVAVSPQSQTTQTATPIVVKPYQIIVKEQGSPMIVAAVVLLTTLVTYLVTVFGINKLIKEGRNDATN</sequence>
<accession>A0A4P6YSE1</accession>
<dbReference type="AlphaFoldDB" id="A0A4P6YSE1"/>
<evidence type="ECO:0008006" key="4">
    <source>
        <dbReference type="Google" id="ProtNLM"/>
    </source>
</evidence>
<gene>
    <name evidence="2" type="ORF">EQG49_03205</name>
</gene>
<evidence type="ECO:0000313" key="3">
    <source>
        <dbReference type="Proteomes" id="UP000292886"/>
    </source>
</evidence>
<keyword evidence="1" id="KW-1133">Transmembrane helix</keyword>
<keyword evidence="1" id="KW-0812">Transmembrane</keyword>
<evidence type="ECO:0000256" key="1">
    <source>
        <dbReference type="SAM" id="Phobius"/>
    </source>
</evidence>
<dbReference type="OrthoDB" id="9806486at2"/>
<dbReference type="InterPro" id="IPR037250">
    <property type="entry name" value="NEAT_dom_sf"/>
</dbReference>
<reference evidence="3" key="1">
    <citation type="submission" date="2019-03" db="EMBL/GenBank/DDBJ databases">
        <title>Weissella sp. 26KH-42 Genome sequencing.</title>
        <authorList>
            <person name="Heo J."/>
            <person name="Kim S.-J."/>
            <person name="Kim J.-S."/>
            <person name="Hong S.-B."/>
            <person name="Kwon S.-W."/>
        </authorList>
    </citation>
    <scope>NUCLEOTIDE SEQUENCE [LARGE SCALE GENOMIC DNA]</scope>
    <source>
        <strain evidence="3">26KH-42</strain>
    </source>
</reference>
<proteinExistence type="predicted"/>
<protein>
    <recommendedName>
        <fullName evidence="4">NEAT domain-containing protein</fullName>
    </recommendedName>
</protein>
<evidence type="ECO:0000313" key="2">
    <source>
        <dbReference type="EMBL" id="QBO35533.1"/>
    </source>
</evidence>
<dbReference type="SUPFAM" id="SSF158911">
    <property type="entry name" value="NEAT domain-like"/>
    <property type="match status" value="1"/>
</dbReference>
<feature type="transmembrane region" description="Helical" evidence="1">
    <location>
        <begin position="432"/>
        <end position="453"/>
    </location>
</feature>
<dbReference type="KEGG" id="wei:EQG49_03205"/>
<dbReference type="Proteomes" id="UP000292886">
    <property type="component" value="Chromosome"/>
</dbReference>
<dbReference type="EMBL" id="CP037940">
    <property type="protein sequence ID" value="QBO35533.1"/>
    <property type="molecule type" value="Genomic_DNA"/>
</dbReference>
<keyword evidence="3" id="KW-1185">Reference proteome</keyword>
<name>A0A4P6YSE1_9LACO</name>
<keyword evidence="1" id="KW-0472">Membrane</keyword>
<organism evidence="2 3">
    <name type="scientific">Periweissella cryptocerci</name>
    <dbReference type="NCBI Taxonomy" id="2506420"/>
    <lineage>
        <taxon>Bacteria</taxon>
        <taxon>Bacillati</taxon>
        <taxon>Bacillota</taxon>
        <taxon>Bacilli</taxon>
        <taxon>Lactobacillales</taxon>
        <taxon>Lactobacillaceae</taxon>
        <taxon>Periweissella</taxon>
    </lineage>
</organism>
<dbReference type="RefSeq" id="WP_133362612.1">
    <property type="nucleotide sequence ID" value="NZ_CP037940.1"/>
</dbReference>